<comment type="caution">
    <text evidence="1">The sequence shown here is derived from an EMBL/GenBank/DDBJ whole genome shotgun (WGS) entry which is preliminary data.</text>
</comment>
<accession>A0A2J8BA66</accession>
<evidence type="ECO:0000313" key="2">
    <source>
        <dbReference type="Proteomes" id="UP000242958"/>
    </source>
</evidence>
<dbReference type="RefSeq" id="WP_102889536.1">
    <property type="nucleotide sequence ID" value="NZ_NFMF01000007.1"/>
</dbReference>
<proteinExistence type="predicted"/>
<evidence type="ECO:0000313" key="1">
    <source>
        <dbReference type="EMBL" id="PNH21641.1"/>
    </source>
</evidence>
<reference evidence="1 2" key="1">
    <citation type="submission" date="2017-05" db="EMBL/GenBank/DDBJ databases">
        <authorList>
            <person name="Song R."/>
            <person name="Chenine A.L."/>
            <person name="Ruprecht R.M."/>
        </authorList>
    </citation>
    <scope>NUCLEOTIDE SEQUENCE [LARGE SCALE GENOMIC DNA]</scope>
    <source>
        <strain evidence="1 2">KA00229</strain>
    </source>
</reference>
<gene>
    <name evidence="1" type="ORF">CAL30_05315</name>
</gene>
<name>A0A2J8BA66_9FIRM</name>
<dbReference type="Proteomes" id="UP000242958">
    <property type="component" value="Unassembled WGS sequence"/>
</dbReference>
<sequence length="62" mass="7229">MCWNSTGNTGLKEKAAAKDRIMQELLQVQKKKEAEIQALKEKDGQREEQMRHLTAMVMRLQK</sequence>
<dbReference type="EMBL" id="NFMF01000007">
    <property type="protein sequence ID" value="PNH21641.1"/>
    <property type="molecule type" value="Genomic_DNA"/>
</dbReference>
<dbReference type="AlphaFoldDB" id="A0A2J8BA66"/>
<organism evidence="1 2">
    <name type="scientific">Megasphaera hutchinsoni</name>
    <dbReference type="NCBI Taxonomy" id="1588748"/>
    <lineage>
        <taxon>Bacteria</taxon>
        <taxon>Bacillati</taxon>
        <taxon>Bacillota</taxon>
        <taxon>Negativicutes</taxon>
        <taxon>Veillonellales</taxon>
        <taxon>Veillonellaceae</taxon>
        <taxon>Megasphaera</taxon>
    </lineage>
</organism>
<protein>
    <submittedName>
        <fullName evidence="1">Uncharacterized protein</fullName>
    </submittedName>
</protein>